<protein>
    <submittedName>
        <fullName evidence="2">Lipase (Class 3)</fullName>
    </submittedName>
</protein>
<sequence>MFTPTQRELTFASMAFLTYQGEKIPVDNTTVFKIVQLINDKLPTVPSLNNDWRIVWGPALYSANNNPRKKKQANLTFVVQSISKPTQYIVATRGTVGDNLWEWITEDFEVALHPWITPQAVNPQPLINQATTNALKIVLNTAPPSPEQTPAAYKPLAGAGLTLVDFLASLTRYGNIQIGFTGHSLGAAISPALALWFKQSQGNVCLPHDNEIYPNMPRWDIGKVAQISCVSFAGLTIGDKGLTAYFKQQLGDNYDRIYNTLDIVPHAYTELSQYPSLYSPTYKMTLLEEVALEAFKLRVHEAQKKAKTVYEALPNSNPFIGTVNPSCKDYLAEAGYQHVTAYLNMFEVPMLAW</sequence>
<dbReference type="Gene3D" id="3.40.50.1820">
    <property type="entry name" value="alpha/beta hydrolase"/>
    <property type="match status" value="1"/>
</dbReference>
<accession>I3CD58</accession>
<dbReference type="HOGENOM" id="CLU_056350_0_0_6"/>
<keyword evidence="3" id="KW-1185">Reference proteome</keyword>
<dbReference type="eggNOG" id="COG0661">
    <property type="taxonomic scope" value="Bacteria"/>
</dbReference>
<evidence type="ECO:0000259" key="1">
    <source>
        <dbReference type="Pfam" id="PF01764"/>
    </source>
</evidence>
<dbReference type="OrthoDB" id="5522031at2"/>
<name>I3CD58_9GAMM</name>
<dbReference type="GO" id="GO:0006629">
    <property type="term" value="P:lipid metabolic process"/>
    <property type="evidence" value="ECO:0007669"/>
    <property type="project" value="InterPro"/>
</dbReference>
<dbReference type="STRING" id="395493.BegalDRAFT_0639"/>
<dbReference type="Pfam" id="PF01764">
    <property type="entry name" value="Lipase_3"/>
    <property type="match status" value="1"/>
</dbReference>
<dbReference type="InterPro" id="IPR002921">
    <property type="entry name" value="Fungal_lipase-type"/>
</dbReference>
<organism evidence="2 3">
    <name type="scientific">Beggiatoa alba B18LD</name>
    <dbReference type="NCBI Taxonomy" id="395493"/>
    <lineage>
        <taxon>Bacteria</taxon>
        <taxon>Pseudomonadati</taxon>
        <taxon>Pseudomonadota</taxon>
        <taxon>Gammaproteobacteria</taxon>
        <taxon>Thiotrichales</taxon>
        <taxon>Thiotrichaceae</taxon>
        <taxon>Beggiatoa</taxon>
    </lineage>
</organism>
<dbReference type="AlphaFoldDB" id="I3CD58"/>
<dbReference type="RefSeq" id="WP_002683572.1">
    <property type="nucleotide sequence ID" value="NZ_JH600070.1"/>
</dbReference>
<reference evidence="2 3" key="1">
    <citation type="submission" date="2011-11" db="EMBL/GenBank/DDBJ databases">
        <title>Improved High-Quality Draft sequence of Beggiatoa alba B18lD.</title>
        <authorList>
            <consortium name="US DOE Joint Genome Institute"/>
            <person name="Lucas S."/>
            <person name="Han J."/>
            <person name="Lapidus A."/>
            <person name="Cheng J.-F."/>
            <person name="Goodwin L."/>
            <person name="Pitluck S."/>
            <person name="Peters L."/>
            <person name="Mikhailova N."/>
            <person name="Held B."/>
            <person name="Detter J.C."/>
            <person name="Han C."/>
            <person name="Tapia R."/>
            <person name="Land M."/>
            <person name="Hauser L."/>
            <person name="Kyrpides N."/>
            <person name="Ivanova N."/>
            <person name="Pagani I."/>
            <person name="Samuel K."/>
            <person name="Teske A."/>
            <person name="Mueller J."/>
            <person name="Woyke T."/>
        </authorList>
    </citation>
    <scope>NUCLEOTIDE SEQUENCE [LARGE SCALE GENOMIC DNA]</scope>
    <source>
        <strain evidence="2 3">B18LD</strain>
    </source>
</reference>
<feature type="domain" description="Fungal lipase-type" evidence="1">
    <location>
        <begin position="91"/>
        <end position="268"/>
    </location>
</feature>
<evidence type="ECO:0000313" key="3">
    <source>
        <dbReference type="Proteomes" id="UP000005744"/>
    </source>
</evidence>
<dbReference type="InterPro" id="IPR029058">
    <property type="entry name" value="AB_hydrolase_fold"/>
</dbReference>
<proteinExistence type="predicted"/>
<dbReference type="Proteomes" id="UP000005744">
    <property type="component" value="Unassembled WGS sequence"/>
</dbReference>
<dbReference type="EMBL" id="JH600070">
    <property type="protein sequence ID" value="EIJ41551.1"/>
    <property type="molecule type" value="Genomic_DNA"/>
</dbReference>
<dbReference type="SUPFAM" id="SSF53474">
    <property type="entry name" value="alpha/beta-Hydrolases"/>
    <property type="match status" value="1"/>
</dbReference>
<evidence type="ECO:0000313" key="2">
    <source>
        <dbReference type="EMBL" id="EIJ41551.1"/>
    </source>
</evidence>
<gene>
    <name evidence="2" type="ORF">BegalDRAFT_0639</name>
</gene>